<name>A0A699VRX1_TANCI</name>
<sequence length="91" mass="9957">VLSFTSKVFANLRKYEGLAMPLLASMLPQAQQHHDQATGGSPIYEHPPIPNHATPPVSTTEGVAEVPFTTDQMLALFPMCLQKINALEKEL</sequence>
<comment type="caution">
    <text evidence="2">The sequence shown here is derived from an EMBL/GenBank/DDBJ whole genome shotgun (WGS) entry which is preliminary data.</text>
</comment>
<evidence type="ECO:0000313" key="2">
    <source>
        <dbReference type="EMBL" id="GFD37160.1"/>
    </source>
</evidence>
<feature type="non-terminal residue" evidence="2">
    <location>
        <position position="1"/>
    </location>
</feature>
<feature type="region of interest" description="Disordered" evidence="1">
    <location>
        <begin position="29"/>
        <end position="59"/>
    </location>
</feature>
<accession>A0A699VRX1</accession>
<organism evidence="2">
    <name type="scientific">Tanacetum cinerariifolium</name>
    <name type="common">Dalmatian daisy</name>
    <name type="synonym">Chrysanthemum cinerariifolium</name>
    <dbReference type="NCBI Taxonomy" id="118510"/>
    <lineage>
        <taxon>Eukaryota</taxon>
        <taxon>Viridiplantae</taxon>
        <taxon>Streptophyta</taxon>
        <taxon>Embryophyta</taxon>
        <taxon>Tracheophyta</taxon>
        <taxon>Spermatophyta</taxon>
        <taxon>Magnoliopsida</taxon>
        <taxon>eudicotyledons</taxon>
        <taxon>Gunneridae</taxon>
        <taxon>Pentapetalae</taxon>
        <taxon>asterids</taxon>
        <taxon>campanulids</taxon>
        <taxon>Asterales</taxon>
        <taxon>Asteraceae</taxon>
        <taxon>Asteroideae</taxon>
        <taxon>Anthemideae</taxon>
        <taxon>Anthemidinae</taxon>
        <taxon>Tanacetum</taxon>
    </lineage>
</organism>
<reference evidence="2" key="1">
    <citation type="journal article" date="2019" name="Sci. Rep.">
        <title>Draft genome of Tanacetum cinerariifolium, the natural source of mosquito coil.</title>
        <authorList>
            <person name="Yamashiro T."/>
            <person name="Shiraishi A."/>
            <person name="Satake H."/>
            <person name="Nakayama K."/>
        </authorList>
    </citation>
    <scope>NUCLEOTIDE SEQUENCE</scope>
</reference>
<dbReference type="AlphaFoldDB" id="A0A699VRX1"/>
<protein>
    <submittedName>
        <fullName evidence="2">Uncharacterized protein</fullName>
    </submittedName>
</protein>
<gene>
    <name evidence="2" type="ORF">Tci_909129</name>
</gene>
<proteinExistence type="predicted"/>
<feature type="non-terminal residue" evidence="2">
    <location>
        <position position="91"/>
    </location>
</feature>
<dbReference type="EMBL" id="BKCJ011481727">
    <property type="protein sequence ID" value="GFD37160.1"/>
    <property type="molecule type" value="Genomic_DNA"/>
</dbReference>
<evidence type="ECO:0000256" key="1">
    <source>
        <dbReference type="SAM" id="MobiDB-lite"/>
    </source>
</evidence>